<evidence type="ECO:0000313" key="6">
    <source>
        <dbReference type="Proteomes" id="UP001403385"/>
    </source>
</evidence>
<dbReference type="EMBL" id="JBDKWZ010000008">
    <property type="protein sequence ID" value="MEN7549283.1"/>
    <property type="molecule type" value="Genomic_DNA"/>
</dbReference>
<keyword evidence="1 2" id="KW-0732">Signal</keyword>
<dbReference type="InterPro" id="IPR026444">
    <property type="entry name" value="Secre_tail"/>
</dbReference>
<reference evidence="5 6" key="1">
    <citation type="submission" date="2024-04" db="EMBL/GenBank/DDBJ databases">
        <title>Novel genus in family Flammeovirgaceae.</title>
        <authorList>
            <person name="Nguyen T.H."/>
            <person name="Vuong T.Q."/>
            <person name="Le H."/>
            <person name="Kim S.-G."/>
        </authorList>
    </citation>
    <scope>NUCLEOTIDE SEQUENCE [LARGE SCALE GENOMIC DNA]</scope>
    <source>
        <strain evidence="5 6">JCM 23209</strain>
    </source>
</reference>
<evidence type="ECO:0000313" key="5">
    <source>
        <dbReference type="EMBL" id="MEN7549283.1"/>
    </source>
</evidence>
<dbReference type="Pfam" id="PF07593">
    <property type="entry name" value="UnbV_ASPIC"/>
    <property type="match status" value="1"/>
</dbReference>
<dbReference type="SUPFAM" id="SSF69318">
    <property type="entry name" value="Integrin alpha N-terminal domain"/>
    <property type="match status" value="1"/>
</dbReference>
<feature type="signal peptide" evidence="2">
    <location>
        <begin position="1"/>
        <end position="19"/>
    </location>
</feature>
<feature type="domain" description="DUF7619" evidence="4">
    <location>
        <begin position="1315"/>
        <end position="1449"/>
    </location>
</feature>
<dbReference type="Proteomes" id="UP001403385">
    <property type="component" value="Unassembled WGS sequence"/>
</dbReference>
<organism evidence="5 6">
    <name type="scientific">Rapidithrix thailandica</name>
    <dbReference type="NCBI Taxonomy" id="413964"/>
    <lineage>
        <taxon>Bacteria</taxon>
        <taxon>Pseudomonadati</taxon>
        <taxon>Bacteroidota</taxon>
        <taxon>Cytophagia</taxon>
        <taxon>Cytophagales</taxon>
        <taxon>Flammeovirgaceae</taxon>
        <taxon>Rapidithrix</taxon>
    </lineage>
</organism>
<evidence type="ECO:0000259" key="3">
    <source>
        <dbReference type="Pfam" id="PF07593"/>
    </source>
</evidence>
<keyword evidence="6" id="KW-1185">Reference proteome</keyword>
<evidence type="ECO:0000256" key="2">
    <source>
        <dbReference type="SAM" id="SignalP"/>
    </source>
</evidence>
<dbReference type="InterPro" id="IPR011519">
    <property type="entry name" value="UnbV_ASPIC"/>
</dbReference>
<dbReference type="Gene3D" id="2.60.40.10">
    <property type="entry name" value="Immunoglobulins"/>
    <property type="match status" value="1"/>
</dbReference>
<dbReference type="InterPro" id="IPR028994">
    <property type="entry name" value="Integrin_alpha_N"/>
</dbReference>
<dbReference type="Pfam" id="PF13517">
    <property type="entry name" value="FG-GAP_3"/>
    <property type="match status" value="2"/>
</dbReference>
<dbReference type="Gene3D" id="2.130.10.130">
    <property type="entry name" value="Integrin alpha, N-terminal"/>
    <property type="match status" value="1"/>
</dbReference>
<dbReference type="Pfam" id="PF24595">
    <property type="entry name" value="DUF7619"/>
    <property type="match status" value="1"/>
</dbReference>
<evidence type="ECO:0000259" key="4">
    <source>
        <dbReference type="Pfam" id="PF24595"/>
    </source>
</evidence>
<dbReference type="InterPro" id="IPR013517">
    <property type="entry name" value="FG-GAP"/>
</dbReference>
<sequence length="1543" mass="170036">MKRLYLLSLLCYISFQAFATGEPSTYFNIFIAPNNDPVQRNAALIITAIYDSTSFEIIDDDMDGDSDDSFSGLLMAGQSYILYIKDNGINDDAKYASGGVLKQDGDYFIITSDKLVYASQSTDSDWQHDWVPATNKTSKGERFIVYAPKISSSNRDLNVFAYEDETTVTVRKISTGTTLQTGYTNVDIKSRETIIQRTMNIGQDLINYFTDGQNVMESGHTYLVESNKPVTVQYGALHHNARDGGGYVPSSTGGSSGELFYFSVPYQAGGEQEIRIVSIDDDNDVYLERYSNGNWVALKNWTLDSLNTAEWVGKKEGNVTYPTVFKVTCTAGKKVLVLEANWMETGSPGTSDMATMVTSMSGKTAGKEFLVYLPPPGWENNVINPFTGNKFTAASHAYLFAFNKDVTVTVKDAYTQGQSLNRTYQIEKGRYADFFLELEEWKAIYNGDGNPDSGPERPYVIIEADQNISVMVSNFNDNWMNYFGSSLEQSFSQSSTTPSSKLIPGDTVTVQTVINNESDYDITEANIKVLVPDGLTPLQSTLTNLTTLETDTATFTQNSTTGENTGTFDEVTNLSSNTNYEVSTLLITNIQYYDGEIVSDNTVLSVETVTSGSVNDVFQSSSSAVGLSNNTSNTSNLLFEHVEDELWTGTLTDSWTANWVDYDNDNDLDLFVTDYDKNTANLLYENTGNGNFSRIQSGNLVSKSMSTVASSWADYDNDGDLDVALANNIGSQNALYKNEGAGVFTNENASFTKQDGYHHGVSWIDINNDGFLDVYFLDFLTVNFNLLYLNSATTFDLSQNTLLSNEAKRSIGAMWADYDNDGWQDVFVPNGSPDGEGQNNTLFHNLGNGKFEKISTGTIVNDGANSVAATWGDYDNDGYLDLFVANASDQPNYLYKNNGDGSFSLQSIEPFLSDRGNSHGCTWFDYDNDADLDLLVINNSHQPNFLYRNNGDGSFTSIINEIIATNLDNAMGVAVADMDKDGDLDAFIPTFGHKANHLFKNKGSGNNWVSIKLVGTSMNKSAIGAKVKVKANINGTPIWQTRFIASQNGLGGQNSLNLHLGLGNATSIDSVEVEWHPGKKQWLTQQSVNQEITIVESSTSSVSGIVFIDTNANCNYDNNEETLSGIKVISGDKVVYSDAEGQYTLNLIPGSHTIQVESDKWSNVCSDIQVDVIQSGTEYNENSIAVQALSNHFDRSVTLGCTAMRKGFKNTITIVYSNNGTVDVTEDTLSLTFDELVIPVSSSVPWSGKTGNRYYWVLDTLRKGETHTIEIVDSVSVSAQVGDPITLTANFANQGDYNTEDDQFTLNDFVVGAVDPNDIQASPVGIGENHVIDNNQEITYKIRFQNTGNYFAQNVIIEDQLPESLDLNTFKMISSSHAFELSIEDRKLIWLFKDIHLPDSAQDVLGSQGFITFSIQPSENNAFGTEIFNNAAITFDYEKPLVTNTVKHTVIKGNRTLNNHVKIFPNPMQGYTTLSLVEGPQDISINKRIKKILIMNSSGQVILDKNTNNHVIELYKGLLTPGMYFVVLTNAHGYSFKAKLIVE</sequence>
<dbReference type="InterPro" id="IPR055353">
    <property type="entry name" value="DUF7619"/>
</dbReference>
<name>A0AAW9S9Z8_9BACT</name>
<dbReference type="NCBIfam" id="TIGR01451">
    <property type="entry name" value="B_ant_repeat"/>
    <property type="match status" value="1"/>
</dbReference>
<dbReference type="PANTHER" id="PTHR16026">
    <property type="entry name" value="CARTILAGE ACIDIC PROTEIN 1"/>
    <property type="match status" value="1"/>
</dbReference>
<comment type="caution">
    <text evidence="5">The sequence shown here is derived from an EMBL/GenBank/DDBJ whole genome shotgun (WGS) entry which is preliminary data.</text>
</comment>
<dbReference type="NCBIfam" id="TIGR04183">
    <property type="entry name" value="Por_Secre_tail"/>
    <property type="match status" value="1"/>
</dbReference>
<evidence type="ECO:0000256" key="1">
    <source>
        <dbReference type="ARBA" id="ARBA00022729"/>
    </source>
</evidence>
<gene>
    <name evidence="5" type="ORF">AAG747_15270</name>
</gene>
<dbReference type="InterPro" id="IPR027039">
    <property type="entry name" value="Crtac1"/>
</dbReference>
<dbReference type="RefSeq" id="WP_346822059.1">
    <property type="nucleotide sequence ID" value="NZ_JBDKWZ010000008.1"/>
</dbReference>
<accession>A0AAW9S9Z8</accession>
<dbReference type="PANTHER" id="PTHR16026:SF0">
    <property type="entry name" value="CARTILAGE ACIDIC PROTEIN 1"/>
    <property type="match status" value="1"/>
</dbReference>
<dbReference type="InterPro" id="IPR013783">
    <property type="entry name" value="Ig-like_fold"/>
</dbReference>
<dbReference type="SUPFAM" id="SSF117074">
    <property type="entry name" value="Hypothetical protein PA1324"/>
    <property type="match status" value="1"/>
</dbReference>
<proteinExistence type="predicted"/>
<feature type="chain" id="PRO_5043734873" evidence="2">
    <location>
        <begin position="20"/>
        <end position="1543"/>
    </location>
</feature>
<dbReference type="InterPro" id="IPR047589">
    <property type="entry name" value="DUF11_rpt"/>
</dbReference>
<feature type="domain" description="ASPIC/UnbV" evidence="3">
    <location>
        <begin position="1022"/>
        <end position="1093"/>
    </location>
</feature>
<protein>
    <submittedName>
        <fullName evidence="5">FG-GAP-like repeat-containing protein</fullName>
    </submittedName>
</protein>